<comment type="similarity">
    <text evidence="1">Belongs to the bacterial ring-hydroxylating dioxygenase beta subunit family.</text>
</comment>
<name>A0ABW2IKA9_9PROT</name>
<reference evidence="4" key="1">
    <citation type="journal article" date="2019" name="Int. J. Syst. Evol. Microbiol.">
        <title>The Global Catalogue of Microorganisms (GCM) 10K type strain sequencing project: providing services to taxonomists for standard genome sequencing and annotation.</title>
        <authorList>
            <consortium name="The Broad Institute Genomics Platform"/>
            <consortium name="The Broad Institute Genome Sequencing Center for Infectious Disease"/>
            <person name="Wu L."/>
            <person name="Ma J."/>
        </authorList>
    </citation>
    <scope>NUCLEOTIDE SEQUENCE [LARGE SCALE GENOMIC DNA]</scope>
    <source>
        <strain evidence="4">CCUG 51308</strain>
    </source>
</reference>
<keyword evidence="3" id="KW-0223">Dioxygenase</keyword>
<dbReference type="RefSeq" id="WP_382166609.1">
    <property type="nucleotide sequence ID" value="NZ_JBHTBR010000003.1"/>
</dbReference>
<organism evidence="3 4">
    <name type="scientific">Hirschia litorea</name>
    <dbReference type="NCBI Taxonomy" id="1199156"/>
    <lineage>
        <taxon>Bacteria</taxon>
        <taxon>Pseudomonadati</taxon>
        <taxon>Pseudomonadota</taxon>
        <taxon>Alphaproteobacteria</taxon>
        <taxon>Hyphomonadales</taxon>
        <taxon>Hyphomonadaceae</taxon>
        <taxon>Hirschia</taxon>
    </lineage>
</organism>
<evidence type="ECO:0000256" key="2">
    <source>
        <dbReference type="ARBA" id="ARBA00023002"/>
    </source>
</evidence>
<dbReference type="Pfam" id="PF00866">
    <property type="entry name" value="Ring_hydroxyl_B"/>
    <property type="match status" value="1"/>
</dbReference>
<evidence type="ECO:0000313" key="3">
    <source>
        <dbReference type="EMBL" id="MFC7291379.1"/>
    </source>
</evidence>
<proteinExistence type="inferred from homology"/>
<dbReference type="EMBL" id="JBHTBR010000003">
    <property type="protein sequence ID" value="MFC7291379.1"/>
    <property type="molecule type" value="Genomic_DNA"/>
</dbReference>
<dbReference type="PANTHER" id="PTHR41534:SF2">
    <property type="entry name" value="3-PHENYLPROPIONATE_CINNAMIC ACID DIOXYGENASE SUBUNIT BETA"/>
    <property type="match status" value="1"/>
</dbReference>
<dbReference type="Gene3D" id="3.10.450.50">
    <property type="match status" value="1"/>
</dbReference>
<protein>
    <submittedName>
        <fullName evidence="3">Aromatic-ring-hydroxylating dioxygenase subunit beta</fullName>
    </submittedName>
</protein>
<comment type="caution">
    <text evidence="3">The sequence shown here is derived from an EMBL/GenBank/DDBJ whole genome shotgun (WGS) entry which is preliminary data.</text>
</comment>
<dbReference type="GO" id="GO:0051213">
    <property type="term" value="F:dioxygenase activity"/>
    <property type="evidence" value="ECO:0007669"/>
    <property type="project" value="UniProtKB-KW"/>
</dbReference>
<sequence>MSNLTFENVVQFLWREAEILDTQSYDEWLELWDKEGLYIIPIDQTAEDYADTLNYAYDDDKMRRKRVVRLQSSFSQSALTAARTVRTTSRFVVVDHSENEMTLRAAQHLVEYRRDIIRILAADVDIVVINTNDGLKLKKKIVKLINGEEAVSAMGFLL</sequence>
<gene>
    <name evidence="3" type="ORF">ACFQS8_07115</name>
</gene>
<dbReference type="InterPro" id="IPR032710">
    <property type="entry name" value="NTF2-like_dom_sf"/>
</dbReference>
<dbReference type="SUPFAM" id="SSF54427">
    <property type="entry name" value="NTF2-like"/>
    <property type="match status" value="1"/>
</dbReference>
<evidence type="ECO:0000256" key="1">
    <source>
        <dbReference type="ARBA" id="ARBA00009570"/>
    </source>
</evidence>
<dbReference type="Proteomes" id="UP001596492">
    <property type="component" value="Unassembled WGS sequence"/>
</dbReference>
<evidence type="ECO:0000313" key="4">
    <source>
        <dbReference type="Proteomes" id="UP001596492"/>
    </source>
</evidence>
<dbReference type="InterPro" id="IPR000391">
    <property type="entry name" value="Rng_hydr_dOase-bsu"/>
</dbReference>
<keyword evidence="2" id="KW-0560">Oxidoreductase</keyword>
<keyword evidence="4" id="KW-1185">Reference proteome</keyword>
<dbReference type="PANTHER" id="PTHR41534">
    <property type="entry name" value="BLR3401 PROTEIN"/>
    <property type="match status" value="1"/>
</dbReference>
<accession>A0ABW2IKA9</accession>